<dbReference type="GO" id="GO:0000175">
    <property type="term" value="F:3'-5'-RNA exonuclease activity"/>
    <property type="evidence" value="ECO:0007669"/>
    <property type="project" value="TreeGrafter"/>
</dbReference>
<keyword evidence="3" id="KW-1185">Reference proteome</keyword>
<sequence length="308" mass="34796">MMLLLKGGGALATTLFRSSLFTTQRRRCFCVSNMSKPVLPKFVPVKGEDSISRNTSRSSSNPHGCKFRIVSYNILAQVYVKSSIFPYSPKPSLRWKARSEAIMTVLKSLDADFLCLQELDEYNTFYKGNIESNDYSSIYAQRSGDKRDGCGIFYKHSSAELVLEEKIEYNDLVDSLKYRDSSLRVKKHDDAPSSGSIESPLIVDLLSKNDRRDHGDLNDPRVRLKRDCVGLMTAFKLKDHSGHLVIVANTHLYWNPELADVKLAQAKYLLLRLAQFKEIISKNFECMPSVIVCGDFNSTPGDKVILCL</sequence>
<reference evidence="2 3" key="1">
    <citation type="journal article" date="2020" name="IScience">
        <title>Genome Sequencing of the Endangered Kingdonia uniflora (Circaeasteraceae, Ranunculales) Reveals Potential Mechanisms of Evolutionary Specialization.</title>
        <authorList>
            <person name="Sun Y."/>
            <person name="Deng T."/>
            <person name="Zhang A."/>
            <person name="Moore M.J."/>
            <person name="Landis J.B."/>
            <person name="Lin N."/>
            <person name="Zhang H."/>
            <person name="Zhang X."/>
            <person name="Huang J."/>
            <person name="Zhang X."/>
            <person name="Sun H."/>
            <person name="Wang H."/>
        </authorList>
    </citation>
    <scope>NUCLEOTIDE SEQUENCE [LARGE SCALE GENOMIC DNA]</scope>
    <source>
        <strain evidence="2">TB1705</strain>
        <tissue evidence="2">Leaf</tissue>
    </source>
</reference>
<dbReference type="SUPFAM" id="SSF56219">
    <property type="entry name" value="DNase I-like"/>
    <property type="match status" value="1"/>
</dbReference>
<comment type="caution">
    <text evidence="2">The sequence shown here is derived from an EMBL/GenBank/DDBJ whole genome shotgun (WGS) entry which is preliminary data.</text>
</comment>
<dbReference type="InterPro" id="IPR005135">
    <property type="entry name" value="Endo/exonuclease/phosphatase"/>
</dbReference>
<evidence type="ECO:0000313" key="3">
    <source>
        <dbReference type="Proteomes" id="UP000541444"/>
    </source>
</evidence>
<evidence type="ECO:0000313" key="2">
    <source>
        <dbReference type="EMBL" id="KAF6168885.1"/>
    </source>
</evidence>
<evidence type="ECO:0000259" key="1">
    <source>
        <dbReference type="Pfam" id="PF03372"/>
    </source>
</evidence>
<protein>
    <recommendedName>
        <fullName evidence="1">Endonuclease/exonuclease/phosphatase domain-containing protein</fullName>
    </recommendedName>
</protein>
<dbReference type="AlphaFoldDB" id="A0A7J7NNW9"/>
<dbReference type="Pfam" id="PF03372">
    <property type="entry name" value="Exo_endo_phos"/>
    <property type="match status" value="1"/>
</dbReference>
<proteinExistence type="predicted"/>
<dbReference type="OrthoDB" id="2866996at2759"/>
<dbReference type="InterPro" id="IPR036691">
    <property type="entry name" value="Endo/exonu/phosph_ase_sf"/>
</dbReference>
<dbReference type="PANTHER" id="PTHR12121:SF68">
    <property type="entry name" value="CARBON CATABOLITE REPRESSOR PROTEIN 4 HOMOLOG 4-RELATED"/>
    <property type="match status" value="1"/>
</dbReference>
<dbReference type="Gene3D" id="3.60.10.10">
    <property type="entry name" value="Endonuclease/exonuclease/phosphatase"/>
    <property type="match status" value="1"/>
</dbReference>
<gene>
    <name evidence="2" type="ORF">GIB67_038382</name>
</gene>
<dbReference type="Proteomes" id="UP000541444">
    <property type="component" value="Unassembled WGS sequence"/>
</dbReference>
<dbReference type="PANTHER" id="PTHR12121">
    <property type="entry name" value="CARBON CATABOLITE REPRESSOR PROTEIN 4"/>
    <property type="match status" value="1"/>
</dbReference>
<organism evidence="2 3">
    <name type="scientific">Kingdonia uniflora</name>
    <dbReference type="NCBI Taxonomy" id="39325"/>
    <lineage>
        <taxon>Eukaryota</taxon>
        <taxon>Viridiplantae</taxon>
        <taxon>Streptophyta</taxon>
        <taxon>Embryophyta</taxon>
        <taxon>Tracheophyta</taxon>
        <taxon>Spermatophyta</taxon>
        <taxon>Magnoliopsida</taxon>
        <taxon>Ranunculales</taxon>
        <taxon>Circaeasteraceae</taxon>
        <taxon>Kingdonia</taxon>
    </lineage>
</organism>
<accession>A0A7J7NNW9</accession>
<dbReference type="EMBL" id="JACGCM010000671">
    <property type="protein sequence ID" value="KAF6168885.1"/>
    <property type="molecule type" value="Genomic_DNA"/>
</dbReference>
<feature type="domain" description="Endonuclease/exonuclease/phosphatase" evidence="1">
    <location>
        <begin position="70"/>
        <end position="302"/>
    </location>
</feature>
<name>A0A7J7NNW9_9MAGN</name>
<dbReference type="InterPro" id="IPR050410">
    <property type="entry name" value="CCR4/nocturin_mRNA_transcr"/>
</dbReference>